<dbReference type="RefSeq" id="WP_212494385.1">
    <property type="nucleotide sequence ID" value="NZ_JAFCJH010000041.1"/>
</dbReference>
<protein>
    <submittedName>
        <fullName evidence="2">DUF3489 domain-containing protein</fullName>
    </submittedName>
</protein>
<dbReference type="Pfam" id="PF11994">
    <property type="entry name" value="DUF3489"/>
    <property type="match status" value="1"/>
</dbReference>
<feature type="compositionally biased region" description="Basic residues" evidence="1">
    <location>
        <begin position="16"/>
        <end position="26"/>
    </location>
</feature>
<evidence type="ECO:0000313" key="3">
    <source>
        <dbReference type="Proteomes" id="UP001315278"/>
    </source>
</evidence>
<comment type="caution">
    <text evidence="2">The sequence shown here is derived from an EMBL/GenBank/DDBJ whole genome shotgun (WGS) entry which is preliminary data.</text>
</comment>
<keyword evidence="3" id="KW-1185">Reference proteome</keyword>
<feature type="region of interest" description="Disordered" evidence="1">
    <location>
        <begin position="1"/>
        <end position="27"/>
    </location>
</feature>
<feature type="compositionally biased region" description="Polar residues" evidence="1">
    <location>
        <begin position="1"/>
        <end position="11"/>
    </location>
</feature>
<evidence type="ECO:0000256" key="1">
    <source>
        <dbReference type="SAM" id="MobiDB-lite"/>
    </source>
</evidence>
<evidence type="ECO:0000313" key="2">
    <source>
        <dbReference type="EMBL" id="MBR0799647.1"/>
    </source>
</evidence>
<dbReference type="Proteomes" id="UP001315278">
    <property type="component" value="Unassembled WGS sequence"/>
</dbReference>
<gene>
    <name evidence="2" type="ORF">JQ615_30175</name>
</gene>
<proteinExistence type="predicted"/>
<reference evidence="3" key="1">
    <citation type="journal article" date="2021" name="ISME J.">
        <title>Evolutionary origin and ecological implication of a unique nif island in free-living Bradyrhizobium lineages.</title>
        <authorList>
            <person name="Tao J."/>
        </authorList>
    </citation>
    <scope>NUCLEOTIDE SEQUENCE [LARGE SCALE GENOMIC DNA]</scope>
    <source>
        <strain evidence="3">SZCCT0434</strain>
    </source>
</reference>
<organism evidence="2 3">
    <name type="scientific">Bradyrhizobium jicamae</name>
    <dbReference type="NCBI Taxonomy" id="280332"/>
    <lineage>
        <taxon>Bacteria</taxon>
        <taxon>Pseudomonadati</taxon>
        <taxon>Pseudomonadota</taxon>
        <taxon>Alphaproteobacteria</taxon>
        <taxon>Hyphomicrobiales</taxon>
        <taxon>Nitrobacteraceae</taxon>
        <taxon>Bradyrhizobium</taxon>
    </lineage>
</organism>
<dbReference type="InterPro" id="IPR021880">
    <property type="entry name" value="DUF3489"/>
</dbReference>
<name>A0ABS5FS80_9BRAD</name>
<sequence length="92" mass="9820">MTRTKSQNKTVAQPRPARKFAKRKSSKLQVRADAASATLGRICSGTKSAQVLAMLSDKAGTTGAAIRAATGWQEHPVRGFLDGVVRKKLGLK</sequence>
<accession>A0ABS5FS80</accession>
<dbReference type="EMBL" id="JAFCJH010000041">
    <property type="protein sequence ID" value="MBR0799647.1"/>
    <property type="molecule type" value="Genomic_DNA"/>
</dbReference>